<keyword evidence="5" id="KW-0175">Coiled coil</keyword>
<dbReference type="Proteomes" id="UP000250321">
    <property type="component" value="Unassembled WGS sequence"/>
</dbReference>
<proteinExistence type="inferred from homology"/>
<evidence type="ECO:0000256" key="1">
    <source>
        <dbReference type="ARBA" id="ARBA00004123"/>
    </source>
</evidence>
<gene>
    <name evidence="6" type="ORF">Pyn_02440</name>
</gene>
<dbReference type="GO" id="GO:0005643">
    <property type="term" value="C:nuclear pore"/>
    <property type="evidence" value="ECO:0007669"/>
    <property type="project" value="InterPro"/>
</dbReference>
<sequence length="570" mass="63306">MAALIIRTTTTQCLPKPCIKVGLWSFRTRERHEPMEQVITATECHACQMAGVESRSWPVGEKKGMEWVALMRQCSSISVSFLFSAICKIAESLPKTRNLPDFPCLLTKVNNQVIPPIQVIAVSVDPKETTEVSTKMQSPGVNKEMADQGPSIVGEVQSLALAITTAAETSTPTSQTTCRILSQGEVSSRASAPSSSSAAQGISMPVVENSAVGRTILQVLKSADEACKPIVAELEQLLTVLETPGFKVLQNLGMLIKIKSLLQQIFEIKPFMASSGQFLVQWLDSILDKAAMVQKMPDHSHDPAVVVNQYRAYKARQIDLYGKAEASLKELEAIEQEKQRVRAQIEADRLHRAKLILELQELERQTSASEPVIDALTSQAIALTLAETEANSLQKSINLEFENALKLSDDLRLNEIDCVRLLIAANQEWGLMGREPVEVLHLAAGLWYTERRDLLTALYTLLRAIVLDQGLEADLVSDIQKYLENLINNGLRHRLISLIKELNREEPAGLGGPHYEHYVLDSRGALVERRAVVSRERLILGHCLVLSILVVRNEFKGCKGYTFRFKRLCH</sequence>
<keyword evidence="7" id="KW-1185">Reference proteome</keyword>
<reference evidence="6 7" key="1">
    <citation type="submission" date="2018-02" db="EMBL/GenBank/DDBJ databases">
        <title>Draft genome of wild Prunus yedoensis var. nudiflora.</title>
        <authorList>
            <person name="Baek S."/>
            <person name="Kim J.-H."/>
            <person name="Choi K."/>
            <person name="Kim G.-B."/>
            <person name="Cho A."/>
            <person name="Jang H."/>
            <person name="Shin C.-H."/>
            <person name="Yu H.-J."/>
            <person name="Mun J.-H."/>
        </authorList>
    </citation>
    <scope>NUCLEOTIDE SEQUENCE [LARGE SCALE GENOMIC DNA]</scope>
    <source>
        <strain evidence="7">cv. Jeju island</strain>
        <tissue evidence="6">Leaf</tissue>
    </source>
</reference>
<dbReference type="InterPro" id="IPR021827">
    <property type="entry name" value="Nup186/Nup192/Nup205"/>
</dbReference>
<dbReference type="PANTHER" id="PTHR31344:SF0">
    <property type="entry name" value="NUCLEAR PORE COMPLEX PROTEIN NUP205"/>
    <property type="match status" value="1"/>
</dbReference>
<dbReference type="PANTHER" id="PTHR31344">
    <property type="entry name" value="NUCLEAR PORE COMPLEX PROTEIN NUP205"/>
    <property type="match status" value="1"/>
</dbReference>
<dbReference type="STRING" id="2094558.A0A314UTL4"/>
<comment type="subcellular location">
    <subcellularLocation>
        <location evidence="1">Nucleus</location>
    </subcellularLocation>
</comment>
<feature type="coiled-coil region" evidence="5">
    <location>
        <begin position="324"/>
        <end position="365"/>
    </location>
</feature>
<dbReference type="OrthoDB" id="2019644at2759"/>
<evidence type="ECO:0000256" key="3">
    <source>
        <dbReference type="ARBA" id="ARBA00022448"/>
    </source>
</evidence>
<evidence type="ECO:0000256" key="5">
    <source>
        <dbReference type="SAM" id="Coils"/>
    </source>
</evidence>
<protein>
    <submittedName>
        <fullName evidence="6">Nuclear pore complex protein NUP205</fullName>
    </submittedName>
</protein>
<dbReference type="AlphaFoldDB" id="A0A314UTL4"/>
<comment type="caution">
    <text evidence="6">The sequence shown here is derived from an EMBL/GenBank/DDBJ whole genome shotgun (WGS) entry which is preliminary data.</text>
</comment>
<dbReference type="EMBL" id="PJQY01003018">
    <property type="protein sequence ID" value="PQM40875.1"/>
    <property type="molecule type" value="Genomic_DNA"/>
</dbReference>
<name>A0A314UTL4_PRUYE</name>
<comment type="similarity">
    <text evidence="2">Belongs to the NUP186/NUP192/NUP205 family.</text>
</comment>
<accession>A0A314UTL4</accession>
<evidence type="ECO:0000256" key="4">
    <source>
        <dbReference type="ARBA" id="ARBA00023242"/>
    </source>
</evidence>
<keyword evidence="4" id="KW-0539">Nucleus</keyword>
<evidence type="ECO:0000313" key="7">
    <source>
        <dbReference type="Proteomes" id="UP000250321"/>
    </source>
</evidence>
<evidence type="ECO:0000313" key="6">
    <source>
        <dbReference type="EMBL" id="PQM40875.1"/>
    </source>
</evidence>
<organism evidence="6 7">
    <name type="scientific">Prunus yedoensis var. nudiflora</name>
    <dbReference type="NCBI Taxonomy" id="2094558"/>
    <lineage>
        <taxon>Eukaryota</taxon>
        <taxon>Viridiplantae</taxon>
        <taxon>Streptophyta</taxon>
        <taxon>Embryophyta</taxon>
        <taxon>Tracheophyta</taxon>
        <taxon>Spermatophyta</taxon>
        <taxon>Magnoliopsida</taxon>
        <taxon>eudicotyledons</taxon>
        <taxon>Gunneridae</taxon>
        <taxon>Pentapetalae</taxon>
        <taxon>rosids</taxon>
        <taxon>fabids</taxon>
        <taxon>Rosales</taxon>
        <taxon>Rosaceae</taxon>
        <taxon>Amygdaloideae</taxon>
        <taxon>Amygdaleae</taxon>
        <taxon>Prunus</taxon>
    </lineage>
</organism>
<evidence type="ECO:0000256" key="2">
    <source>
        <dbReference type="ARBA" id="ARBA00005892"/>
    </source>
</evidence>
<keyword evidence="3" id="KW-0813">Transport</keyword>